<comment type="caution">
    <text evidence="2">The sequence shown here is derived from an EMBL/GenBank/DDBJ whole genome shotgun (WGS) entry which is preliminary data.</text>
</comment>
<keyword evidence="3" id="KW-1185">Reference proteome</keyword>
<dbReference type="InterPro" id="IPR051604">
    <property type="entry name" value="Ergot_Alk_Oxidoreductase"/>
</dbReference>
<dbReference type="SUPFAM" id="SSF51735">
    <property type="entry name" value="NAD(P)-binding Rossmann-fold domains"/>
    <property type="match status" value="1"/>
</dbReference>
<evidence type="ECO:0000313" key="3">
    <source>
        <dbReference type="Proteomes" id="UP001500016"/>
    </source>
</evidence>
<feature type="domain" description="NAD(P)-binding" evidence="1">
    <location>
        <begin position="6"/>
        <end position="174"/>
    </location>
</feature>
<organism evidence="2 3">
    <name type="scientific">Streptomyces albiaxialis</name>
    <dbReference type="NCBI Taxonomy" id="329523"/>
    <lineage>
        <taxon>Bacteria</taxon>
        <taxon>Bacillati</taxon>
        <taxon>Actinomycetota</taxon>
        <taxon>Actinomycetes</taxon>
        <taxon>Kitasatosporales</taxon>
        <taxon>Streptomycetaceae</taxon>
        <taxon>Streptomyces</taxon>
    </lineage>
</organism>
<dbReference type="Gene3D" id="3.40.50.720">
    <property type="entry name" value="NAD(P)-binding Rossmann-like Domain"/>
    <property type="match status" value="1"/>
</dbReference>
<dbReference type="Gene3D" id="3.90.25.10">
    <property type="entry name" value="UDP-galactose 4-epimerase, domain 1"/>
    <property type="match status" value="1"/>
</dbReference>
<proteinExistence type="predicted"/>
<dbReference type="PANTHER" id="PTHR43162">
    <property type="match status" value="1"/>
</dbReference>
<dbReference type="RefSeq" id="WP_344523101.1">
    <property type="nucleotide sequence ID" value="NZ_BAAAPE010000001.1"/>
</dbReference>
<dbReference type="EMBL" id="BAAAPE010000001">
    <property type="protein sequence ID" value="GAA2061006.1"/>
    <property type="molecule type" value="Genomic_DNA"/>
</dbReference>
<protein>
    <submittedName>
        <fullName evidence="2">NAD(P)H-binding protein</fullName>
    </submittedName>
</protein>
<evidence type="ECO:0000313" key="2">
    <source>
        <dbReference type="EMBL" id="GAA2061006.1"/>
    </source>
</evidence>
<dbReference type="PANTHER" id="PTHR43162:SF1">
    <property type="entry name" value="PRESTALK A DIFFERENTIATION PROTEIN A"/>
    <property type="match status" value="1"/>
</dbReference>
<evidence type="ECO:0000259" key="1">
    <source>
        <dbReference type="Pfam" id="PF13460"/>
    </source>
</evidence>
<gene>
    <name evidence="2" type="ORF">GCM10009801_03020</name>
</gene>
<name>A0ABN2VFK3_9ACTN</name>
<dbReference type="InterPro" id="IPR036291">
    <property type="entry name" value="NAD(P)-bd_dom_sf"/>
</dbReference>
<dbReference type="Proteomes" id="UP001500016">
    <property type="component" value="Unassembled WGS sequence"/>
</dbReference>
<accession>A0ABN2VFK3</accession>
<dbReference type="Pfam" id="PF13460">
    <property type="entry name" value="NAD_binding_10"/>
    <property type="match status" value="1"/>
</dbReference>
<sequence length="277" mass="28988">MFLVTGATGNVGRPLVAELAAAGAKVRALTRDPAAARFPEGVEGARTGDPAATDGVEALFLNAAVVWDGGAGPLLRQARESGVRRVVALSSSSVTGTLDLPADNPISRHHHELEAEVEASGMEWTHLRADAFAVNTRGWAPQIREDGVVRDAYGWSRSVPVHEDDVAAVAARALLTGGLAGQAPVLTGPEALTKAEQVRLIGEALGRPVRFVEIPAAEARAGMTSGGVPGEVADTLLALAARCVDHAPEVSPDIERITGRPARTYARWARDHAADFR</sequence>
<dbReference type="InterPro" id="IPR016040">
    <property type="entry name" value="NAD(P)-bd_dom"/>
</dbReference>
<reference evidence="2 3" key="1">
    <citation type="journal article" date="2019" name="Int. J. Syst. Evol. Microbiol.">
        <title>The Global Catalogue of Microorganisms (GCM) 10K type strain sequencing project: providing services to taxonomists for standard genome sequencing and annotation.</title>
        <authorList>
            <consortium name="The Broad Institute Genomics Platform"/>
            <consortium name="The Broad Institute Genome Sequencing Center for Infectious Disease"/>
            <person name="Wu L."/>
            <person name="Ma J."/>
        </authorList>
    </citation>
    <scope>NUCLEOTIDE SEQUENCE [LARGE SCALE GENOMIC DNA]</scope>
    <source>
        <strain evidence="2 3">JCM 15478</strain>
    </source>
</reference>